<evidence type="ECO:0000256" key="4">
    <source>
        <dbReference type="HAMAP-Rule" id="MF_00208"/>
    </source>
</evidence>
<dbReference type="Pfam" id="PF08245">
    <property type="entry name" value="Mur_ligase_M"/>
    <property type="match status" value="1"/>
</dbReference>
<dbReference type="EMBL" id="PKKO01000001">
    <property type="protein sequence ID" value="PKY73027.1"/>
    <property type="molecule type" value="Genomic_DNA"/>
</dbReference>
<name>A0A2I1IPH1_9ACTO</name>
<dbReference type="GO" id="GO:0005524">
    <property type="term" value="F:ATP binding"/>
    <property type="evidence" value="ECO:0007669"/>
    <property type="project" value="UniProtKB-UniRule"/>
</dbReference>
<feature type="binding site" evidence="4">
    <location>
        <position position="196"/>
    </location>
    <ligand>
        <name>UDP-N-acetyl-alpha-D-muramoyl-L-alanyl-D-glutamate</name>
        <dbReference type="ChEBI" id="CHEBI:83900"/>
    </ligand>
</feature>
<comment type="similarity">
    <text evidence="1 4">Belongs to the MurCDEF family. MurE subfamily.</text>
</comment>
<comment type="caution">
    <text evidence="4">Lacks conserved residue(s) required for the propagation of feature annotation.</text>
</comment>
<evidence type="ECO:0000259" key="7">
    <source>
        <dbReference type="Pfam" id="PF08245"/>
    </source>
</evidence>
<accession>A0A2I1IPH1</accession>
<keyword evidence="9" id="KW-1185">Reference proteome</keyword>
<comment type="function">
    <text evidence="4">Catalyzes the addition of an amino acid to the nucleotide precursor UDP-N-acetylmuramoyl-L-alanyl-D-glutamate (UMAG) in the biosynthesis of bacterial cell-wall peptidoglycan.</text>
</comment>
<evidence type="ECO:0000256" key="5">
    <source>
        <dbReference type="RuleBase" id="RU004135"/>
    </source>
</evidence>
<dbReference type="InterPro" id="IPR035911">
    <property type="entry name" value="MurE/MurF_N"/>
</dbReference>
<dbReference type="SUPFAM" id="SSF53623">
    <property type="entry name" value="MurD-like peptide ligases, catalytic domain"/>
    <property type="match status" value="1"/>
</dbReference>
<dbReference type="InterPro" id="IPR036565">
    <property type="entry name" value="Mur-like_cat_sf"/>
</dbReference>
<keyword evidence="4 5" id="KW-0133">Cell shape</keyword>
<dbReference type="InterPro" id="IPR005761">
    <property type="entry name" value="UDP-N-AcMur-Glu-dNH2Pim_ligase"/>
</dbReference>
<keyword evidence="4" id="KW-0547">Nucleotide-binding</keyword>
<gene>
    <name evidence="4" type="primary">murE</name>
    <name evidence="8" type="ORF">CYJ19_00065</name>
</gene>
<dbReference type="GO" id="GO:0016881">
    <property type="term" value="F:acid-amino acid ligase activity"/>
    <property type="evidence" value="ECO:0007669"/>
    <property type="project" value="UniProtKB-UniRule"/>
</dbReference>
<dbReference type="GeneID" id="35865837"/>
<feature type="binding site" evidence="4">
    <location>
        <position position="204"/>
    </location>
    <ligand>
        <name>UDP-N-acetyl-alpha-D-muramoyl-L-alanyl-D-glutamate</name>
        <dbReference type="ChEBI" id="CHEBI:83900"/>
    </ligand>
</feature>
<dbReference type="InterPro" id="IPR036615">
    <property type="entry name" value="Mur_ligase_C_dom_sf"/>
</dbReference>
<dbReference type="EC" id="6.3.2.-" evidence="4"/>
<comment type="subcellular location">
    <subcellularLocation>
        <location evidence="4 5">Cytoplasm</location>
    </subcellularLocation>
</comment>
<protein>
    <recommendedName>
        <fullName evidence="4">UDP-N-acetylmuramyl-tripeptide synthetase</fullName>
        <ecNumber evidence="4">6.3.2.-</ecNumber>
    </recommendedName>
    <alternativeName>
        <fullName evidence="4">UDP-MurNAc-tripeptide synthetase</fullName>
    </alternativeName>
</protein>
<dbReference type="GO" id="GO:0051301">
    <property type="term" value="P:cell division"/>
    <property type="evidence" value="ECO:0007669"/>
    <property type="project" value="UniProtKB-KW"/>
</dbReference>
<keyword evidence="4 5" id="KW-0573">Peptidoglycan synthesis</keyword>
<dbReference type="Gene3D" id="3.90.190.20">
    <property type="entry name" value="Mur ligase, C-terminal domain"/>
    <property type="match status" value="1"/>
</dbReference>
<dbReference type="GO" id="GO:0009252">
    <property type="term" value="P:peptidoglycan biosynthetic process"/>
    <property type="evidence" value="ECO:0007669"/>
    <property type="project" value="UniProtKB-UniRule"/>
</dbReference>
<keyword evidence="4 8" id="KW-0436">Ligase</keyword>
<dbReference type="GO" id="GO:0008360">
    <property type="term" value="P:regulation of cell shape"/>
    <property type="evidence" value="ECO:0007669"/>
    <property type="project" value="UniProtKB-KW"/>
</dbReference>
<dbReference type="GO" id="GO:0071555">
    <property type="term" value="P:cell wall organization"/>
    <property type="evidence" value="ECO:0007669"/>
    <property type="project" value="UniProtKB-KW"/>
</dbReference>
<dbReference type="NCBIfam" id="NF001126">
    <property type="entry name" value="PRK00139.1-4"/>
    <property type="match status" value="1"/>
</dbReference>
<dbReference type="PANTHER" id="PTHR23135:SF4">
    <property type="entry name" value="UDP-N-ACETYLMURAMOYL-L-ALANYL-D-GLUTAMATE--2,6-DIAMINOPIMELATE LIGASE MURE HOMOLOG, CHLOROPLASTIC"/>
    <property type="match status" value="1"/>
</dbReference>
<evidence type="ECO:0000313" key="9">
    <source>
        <dbReference type="Proteomes" id="UP000235122"/>
    </source>
</evidence>
<dbReference type="Gene3D" id="3.40.1390.10">
    <property type="entry name" value="MurE/MurF, N-terminal domain"/>
    <property type="match status" value="1"/>
</dbReference>
<feature type="binding site" evidence="4">
    <location>
        <begin position="127"/>
        <end position="133"/>
    </location>
    <ligand>
        <name>ATP</name>
        <dbReference type="ChEBI" id="CHEBI:30616"/>
    </ligand>
</feature>
<evidence type="ECO:0000256" key="1">
    <source>
        <dbReference type="ARBA" id="ARBA00005898"/>
    </source>
</evidence>
<comment type="PTM">
    <text evidence="4">Carboxylation is probably crucial for Mg(2+) binding and, consequently, for the gamma-phosphate positioning of ATP.</text>
</comment>
<feature type="domain" description="Mur ligase central" evidence="7">
    <location>
        <begin position="125"/>
        <end position="328"/>
    </location>
</feature>
<dbReference type="UniPathway" id="UPA00219"/>
<dbReference type="PANTHER" id="PTHR23135">
    <property type="entry name" value="MUR LIGASE FAMILY MEMBER"/>
    <property type="match status" value="1"/>
</dbReference>
<dbReference type="InterPro" id="IPR013221">
    <property type="entry name" value="Mur_ligase_cen"/>
</dbReference>
<dbReference type="SUPFAM" id="SSF53244">
    <property type="entry name" value="MurD-like peptide ligases, peptide-binding domain"/>
    <property type="match status" value="1"/>
</dbReference>
<sequence>MEQICDIRPRVVPVCLSDALAGLDYEGPGGVDQVRVCGVSVSTHDIDKGWIFVAVKGYSEHGIDHARVAVRHGAVVVVTDREGAVRAGQSLGVPVVVVEDTRQAAARISCNVYSYPARDLVTATVTGTNGKTTTTYLLRALLGIDHPRAALCGTNEISVGRHKIIASRTTAEAPVLQRILASAREQDLGGAVVETSSHALSLHRVDGICFDVALFTNLQHDHLDYYGDMETYFAAKAALFTPAHSKAGVICVDDQWGKRLSEVSSVPSVTVAALSDSKADWWVSDIGADKESMRTVFTLHGPAGQIGRVACPVLGEVNVQNCALSVVAGVQLGYKLEDAIGAIEGAGQVPGRMQKVNPSPHAGQPLVIADYAHTPEGLDWTLKSVRDMTDGKVVIVFGTDGDRDPSKREDLAEVAARRADILWVTDENPRTEDPQKIRDYLIRGIKRVRPNLENVTEITTCRRDAVRKAILSATEGDIVMLTGKGIEWYQDIENIKHTYSDIDTAAEILQRDPRREEK</sequence>
<dbReference type="HAMAP" id="MF_00208">
    <property type="entry name" value="MurE"/>
    <property type="match status" value="1"/>
</dbReference>
<proteinExistence type="inferred from homology"/>
<feature type="domain" description="Mur ligase C-terminal" evidence="6">
    <location>
        <begin position="351"/>
        <end position="485"/>
    </location>
</feature>
<reference evidence="8 9" key="1">
    <citation type="submission" date="2017-12" db="EMBL/GenBank/DDBJ databases">
        <title>Phylogenetic diversity of female urinary microbiome.</title>
        <authorList>
            <person name="Thomas-White K."/>
            <person name="Wolfe A.J."/>
        </authorList>
    </citation>
    <scope>NUCLEOTIDE SEQUENCE [LARGE SCALE GENOMIC DNA]</scope>
    <source>
        <strain evidence="8 9">UMB0402</strain>
    </source>
</reference>
<dbReference type="GO" id="GO:0000287">
    <property type="term" value="F:magnesium ion binding"/>
    <property type="evidence" value="ECO:0007669"/>
    <property type="project" value="UniProtKB-UniRule"/>
</dbReference>
<keyword evidence="4" id="KW-0067">ATP-binding</keyword>
<keyword evidence="2 4" id="KW-0132">Cell division</keyword>
<dbReference type="Proteomes" id="UP000235122">
    <property type="component" value="Unassembled WGS sequence"/>
</dbReference>
<evidence type="ECO:0000313" key="8">
    <source>
        <dbReference type="EMBL" id="PKY73027.1"/>
    </source>
</evidence>
<dbReference type="STRING" id="33007.HMPREF3198_00053"/>
<keyword evidence="4" id="KW-0460">Magnesium</keyword>
<evidence type="ECO:0000256" key="3">
    <source>
        <dbReference type="ARBA" id="ARBA00023306"/>
    </source>
</evidence>
<dbReference type="InterPro" id="IPR004101">
    <property type="entry name" value="Mur_ligase_C"/>
</dbReference>
<dbReference type="GO" id="GO:0005737">
    <property type="term" value="C:cytoplasm"/>
    <property type="evidence" value="ECO:0007669"/>
    <property type="project" value="UniProtKB-SubCell"/>
</dbReference>
<dbReference type="Gene3D" id="3.40.1190.10">
    <property type="entry name" value="Mur-like, catalytic domain"/>
    <property type="match status" value="1"/>
</dbReference>
<dbReference type="AlphaFoldDB" id="A0A2I1IPH1"/>
<feature type="binding site" evidence="4">
    <location>
        <position position="43"/>
    </location>
    <ligand>
        <name>UDP-N-acetyl-alpha-D-muramoyl-L-alanyl-D-glutamate</name>
        <dbReference type="ChEBI" id="CHEBI:83900"/>
    </ligand>
</feature>
<feature type="modified residue" description="N6-carboxylysine" evidence="4">
    <location>
        <position position="236"/>
    </location>
</feature>
<dbReference type="NCBIfam" id="TIGR01085">
    <property type="entry name" value="murE"/>
    <property type="match status" value="1"/>
</dbReference>
<evidence type="ECO:0000256" key="2">
    <source>
        <dbReference type="ARBA" id="ARBA00022618"/>
    </source>
</evidence>
<feature type="binding site" evidence="4">
    <location>
        <begin position="169"/>
        <end position="170"/>
    </location>
    <ligand>
        <name>UDP-N-acetyl-alpha-D-muramoyl-L-alanyl-D-glutamate</name>
        <dbReference type="ChEBI" id="CHEBI:83900"/>
    </ligand>
</feature>
<keyword evidence="4 5" id="KW-0961">Cell wall biogenesis/degradation</keyword>
<dbReference type="Pfam" id="PF02875">
    <property type="entry name" value="Mur_ligase_C"/>
    <property type="match status" value="1"/>
</dbReference>
<organism evidence="8 9">
    <name type="scientific">Winkia neuii</name>
    <dbReference type="NCBI Taxonomy" id="33007"/>
    <lineage>
        <taxon>Bacteria</taxon>
        <taxon>Bacillati</taxon>
        <taxon>Actinomycetota</taxon>
        <taxon>Actinomycetes</taxon>
        <taxon>Actinomycetales</taxon>
        <taxon>Actinomycetaceae</taxon>
        <taxon>Winkia</taxon>
    </lineage>
</organism>
<keyword evidence="4" id="KW-0963">Cytoplasm</keyword>
<evidence type="ECO:0000259" key="6">
    <source>
        <dbReference type="Pfam" id="PF02875"/>
    </source>
</evidence>
<comment type="cofactor">
    <cofactor evidence="4">
        <name>Mg(2+)</name>
        <dbReference type="ChEBI" id="CHEBI:18420"/>
    </cofactor>
</comment>
<keyword evidence="3 4" id="KW-0131">Cell cycle</keyword>
<comment type="caution">
    <text evidence="8">The sequence shown here is derived from an EMBL/GenBank/DDBJ whole genome shotgun (WGS) entry which is preliminary data.</text>
</comment>
<comment type="pathway">
    <text evidence="4 5">Cell wall biogenesis; peptidoglycan biosynthesis.</text>
</comment>
<dbReference type="SUPFAM" id="SSF63418">
    <property type="entry name" value="MurE/MurF N-terminal domain"/>
    <property type="match status" value="1"/>
</dbReference>
<dbReference type="RefSeq" id="WP_024332377.1">
    <property type="nucleotide sequence ID" value="NZ_JASOXK010000015.1"/>
</dbReference>